<comment type="caution">
    <text evidence="1">The sequence shown here is derived from an EMBL/GenBank/DDBJ whole genome shotgun (WGS) entry which is preliminary data.</text>
</comment>
<gene>
    <name evidence="1" type="ORF">A3C24_03315</name>
</gene>
<organism evidence="1 2">
    <name type="scientific">Candidatus Roizmanbacteria bacterium RIFCSPHIGHO2_02_FULL_37_24</name>
    <dbReference type="NCBI Taxonomy" id="1802037"/>
    <lineage>
        <taxon>Bacteria</taxon>
        <taxon>Candidatus Roizmaniibacteriota</taxon>
    </lineage>
</organism>
<accession>A0A1F7GZY4</accession>
<proteinExistence type="predicted"/>
<evidence type="ECO:0000313" key="2">
    <source>
        <dbReference type="Proteomes" id="UP000177159"/>
    </source>
</evidence>
<dbReference type="InterPro" id="IPR029058">
    <property type="entry name" value="AB_hydrolase_fold"/>
</dbReference>
<dbReference type="Proteomes" id="UP000177159">
    <property type="component" value="Unassembled WGS sequence"/>
</dbReference>
<dbReference type="SUPFAM" id="SSF53474">
    <property type="entry name" value="alpha/beta-Hydrolases"/>
    <property type="match status" value="1"/>
</dbReference>
<protein>
    <submittedName>
        <fullName evidence="1">Uncharacterized protein</fullName>
    </submittedName>
</protein>
<sequence length="96" mass="10818">MCDEPHTPLFSIVSFLFPDRIVLTRYMLSGQLATTITKDGLELKGFWVNKKSDIAVFHSHGTSGDFYTHNFIELEADKLSKQGISFLTANNRGHDV</sequence>
<name>A0A1F7GZY4_9BACT</name>
<dbReference type="AlphaFoldDB" id="A0A1F7GZY4"/>
<reference evidence="1 2" key="1">
    <citation type="journal article" date="2016" name="Nat. Commun.">
        <title>Thousands of microbial genomes shed light on interconnected biogeochemical processes in an aquifer system.</title>
        <authorList>
            <person name="Anantharaman K."/>
            <person name="Brown C.T."/>
            <person name="Hug L.A."/>
            <person name="Sharon I."/>
            <person name="Castelle C.J."/>
            <person name="Probst A.J."/>
            <person name="Thomas B.C."/>
            <person name="Singh A."/>
            <person name="Wilkins M.J."/>
            <person name="Karaoz U."/>
            <person name="Brodie E.L."/>
            <person name="Williams K.H."/>
            <person name="Hubbard S.S."/>
            <person name="Banfield J.F."/>
        </authorList>
    </citation>
    <scope>NUCLEOTIDE SEQUENCE [LARGE SCALE GENOMIC DNA]</scope>
</reference>
<dbReference type="EMBL" id="MFZM01000006">
    <property type="protein sequence ID" value="OGK24551.1"/>
    <property type="molecule type" value="Genomic_DNA"/>
</dbReference>
<evidence type="ECO:0000313" key="1">
    <source>
        <dbReference type="EMBL" id="OGK24551.1"/>
    </source>
</evidence>